<reference evidence="1 2" key="1">
    <citation type="journal article" date="2019" name="Commun. Biol.">
        <title>The bagworm genome reveals a unique fibroin gene that provides high tensile strength.</title>
        <authorList>
            <person name="Kono N."/>
            <person name="Nakamura H."/>
            <person name="Ohtoshi R."/>
            <person name="Tomita M."/>
            <person name="Numata K."/>
            <person name="Arakawa K."/>
        </authorList>
    </citation>
    <scope>NUCLEOTIDE SEQUENCE [LARGE SCALE GENOMIC DNA]</scope>
</reference>
<accession>A0A4C1TCS1</accession>
<gene>
    <name evidence="1" type="ORF">EVAR_75763_1</name>
</gene>
<proteinExistence type="predicted"/>
<evidence type="ECO:0000313" key="2">
    <source>
        <dbReference type="Proteomes" id="UP000299102"/>
    </source>
</evidence>
<dbReference type="EMBL" id="BGZK01000051">
    <property type="protein sequence ID" value="GBP12323.1"/>
    <property type="molecule type" value="Genomic_DNA"/>
</dbReference>
<protein>
    <submittedName>
        <fullName evidence="1">Uncharacterized protein</fullName>
    </submittedName>
</protein>
<dbReference type="AlphaFoldDB" id="A0A4C1TCS1"/>
<keyword evidence="2" id="KW-1185">Reference proteome</keyword>
<comment type="caution">
    <text evidence="1">The sequence shown here is derived from an EMBL/GenBank/DDBJ whole genome shotgun (WGS) entry which is preliminary data.</text>
</comment>
<organism evidence="1 2">
    <name type="scientific">Eumeta variegata</name>
    <name type="common">Bagworm moth</name>
    <name type="synonym">Eumeta japonica</name>
    <dbReference type="NCBI Taxonomy" id="151549"/>
    <lineage>
        <taxon>Eukaryota</taxon>
        <taxon>Metazoa</taxon>
        <taxon>Ecdysozoa</taxon>
        <taxon>Arthropoda</taxon>
        <taxon>Hexapoda</taxon>
        <taxon>Insecta</taxon>
        <taxon>Pterygota</taxon>
        <taxon>Neoptera</taxon>
        <taxon>Endopterygota</taxon>
        <taxon>Lepidoptera</taxon>
        <taxon>Glossata</taxon>
        <taxon>Ditrysia</taxon>
        <taxon>Tineoidea</taxon>
        <taxon>Psychidae</taxon>
        <taxon>Oiketicinae</taxon>
        <taxon>Eumeta</taxon>
    </lineage>
</organism>
<sequence>MRANIFLPPSRTRDGRQLTRPDPDIGVAFAPALRARLPTGLIDGRNTIPGLGDAFHLKANLNPETTCRTVVAAGGKKVAATMRQQKNRCIRYLATPVHSLAYFVIFLNPRLSSLA</sequence>
<evidence type="ECO:0000313" key="1">
    <source>
        <dbReference type="EMBL" id="GBP12323.1"/>
    </source>
</evidence>
<name>A0A4C1TCS1_EUMVA</name>
<dbReference type="Proteomes" id="UP000299102">
    <property type="component" value="Unassembled WGS sequence"/>
</dbReference>